<accession>A0ABR7K7C3</accession>
<evidence type="ECO:0000259" key="9">
    <source>
        <dbReference type="PROSITE" id="PS51352"/>
    </source>
</evidence>
<dbReference type="CDD" id="cd02947">
    <property type="entry name" value="TRX_family"/>
    <property type="match status" value="1"/>
</dbReference>
<comment type="similarity">
    <text evidence="1 8">Belongs to the thioredoxin family.</text>
</comment>
<evidence type="ECO:0000313" key="11">
    <source>
        <dbReference type="Proteomes" id="UP000611796"/>
    </source>
</evidence>
<evidence type="ECO:0000256" key="1">
    <source>
        <dbReference type="ARBA" id="ARBA00008987"/>
    </source>
</evidence>
<evidence type="ECO:0000313" key="10">
    <source>
        <dbReference type="EMBL" id="MBC6004996.1"/>
    </source>
</evidence>
<dbReference type="PANTHER" id="PTHR45663:SF11">
    <property type="entry name" value="GEO12009P1"/>
    <property type="match status" value="1"/>
</dbReference>
<dbReference type="PROSITE" id="PS51352">
    <property type="entry name" value="THIOREDOXIN_2"/>
    <property type="match status" value="1"/>
</dbReference>
<dbReference type="InterPro" id="IPR017937">
    <property type="entry name" value="Thioredoxin_CS"/>
</dbReference>
<dbReference type="PIRSF" id="PIRSF000077">
    <property type="entry name" value="Thioredoxin"/>
    <property type="match status" value="1"/>
</dbReference>
<evidence type="ECO:0000256" key="6">
    <source>
        <dbReference type="ARBA" id="ARBA00023284"/>
    </source>
</evidence>
<keyword evidence="5" id="KW-1015">Disulfide bond</keyword>
<evidence type="ECO:0000256" key="3">
    <source>
        <dbReference type="ARBA" id="ARBA00022448"/>
    </source>
</evidence>
<keyword evidence="11" id="KW-1185">Reference proteome</keyword>
<dbReference type="RefSeq" id="WP_147548171.1">
    <property type="nucleotide sequence ID" value="NZ_JACRWD010000013.1"/>
</dbReference>
<evidence type="ECO:0000256" key="5">
    <source>
        <dbReference type="ARBA" id="ARBA00023157"/>
    </source>
</evidence>
<evidence type="ECO:0000256" key="8">
    <source>
        <dbReference type="PIRNR" id="PIRNR000077"/>
    </source>
</evidence>
<dbReference type="InterPro" id="IPR013766">
    <property type="entry name" value="Thioredoxin_domain"/>
</dbReference>
<proteinExistence type="inferred from homology"/>
<sequence length="105" mass="12028">MSRIINTEEFVNEVENSKETTVVDFFATWCGPCKMLSPVFEELGQDMEDNAKFLKVDIDQSLELARRFEVSTVPTVIVFKDGKEAERLVGFIPKQKLEDMVKAHI</sequence>
<dbReference type="InterPro" id="IPR005746">
    <property type="entry name" value="Thioredoxin"/>
</dbReference>
<evidence type="ECO:0000256" key="2">
    <source>
        <dbReference type="ARBA" id="ARBA00020570"/>
    </source>
</evidence>
<evidence type="ECO:0000256" key="7">
    <source>
        <dbReference type="NCBIfam" id="TIGR01068"/>
    </source>
</evidence>
<dbReference type="NCBIfam" id="TIGR01068">
    <property type="entry name" value="thioredoxin"/>
    <property type="match status" value="1"/>
</dbReference>
<comment type="caution">
    <text evidence="10">The sequence shown here is derived from an EMBL/GenBank/DDBJ whole genome shotgun (WGS) entry which is preliminary data.</text>
</comment>
<dbReference type="Pfam" id="PF00085">
    <property type="entry name" value="Thioredoxin"/>
    <property type="match status" value="1"/>
</dbReference>
<feature type="domain" description="Thioredoxin" evidence="9">
    <location>
        <begin position="1"/>
        <end position="105"/>
    </location>
</feature>
<dbReference type="PRINTS" id="PR00421">
    <property type="entry name" value="THIOREDOXIN"/>
</dbReference>
<dbReference type="PROSITE" id="PS00194">
    <property type="entry name" value="THIOREDOXIN_1"/>
    <property type="match status" value="1"/>
</dbReference>
<dbReference type="SUPFAM" id="SSF52833">
    <property type="entry name" value="Thioredoxin-like"/>
    <property type="match status" value="1"/>
</dbReference>
<keyword evidence="4" id="KW-0249">Electron transport</keyword>
<dbReference type="PANTHER" id="PTHR45663">
    <property type="entry name" value="GEO12009P1"/>
    <property type="match status" value="1"/>
</dbReference>
<keyword evidence="6" id="KW-0676">Redox-active center</keyword>
<dbReference type="EMBL" id="JACRWD010000013">
    <property type="protein sequence ID" value="MBC6004996.1"/>
    <property type="molecule type" value="Genomic_DNA"/>
</dbReference>
<reference evidence="10 11" key="1">
    <citation type="submission" date="2020-08" db="EMBL/GenBank/DDBJ databases">
        <authorList>
            <person name="Liu C."/>
            <person name="Sun Q."/>
        </authorList>
    </citation>
    <scope>NUCLEOTIDE SEQUENCE [LARGE SCALE GENOMIC DNA]</scope>
    <source>
        <strain evidence="10 11">NSJ-45</strain>
    </source>
</reference>
<evidence type="ECO:0000256" key="4">
    <source>
        <dbReference type="ARBA" id="ARBA00022982"/>
    </source>
</evidence>
<protein>
    <recommendedName>
        <fullName evidence="2 7">Thioredoxin</fullName>
    </recommendedName>
</protein>
<gene>
    <name evidence="10" type="primary">trxA</name>
    <name evidence="10" type="ORF">H8891_14495</name>
</gene>
<dbReference type="Gene3D" id="3.40.30.10">
    <property type="entry name" value="Glutaredoxin"/>
    <property type="match status" value="1"/>
</dbReference>
<dbReference type="InterPro" id="IPR036249">
    <property type="entry name" value="Thioredoxin-like_sf"/>
</dbReference>
<name>A0ABR7K7C3_9FIRM</name>
<keyword evidence="3" id="KW-0813">Transport</keyword>
<dbReference type="Proteomes" id="UP000611796">
    <property type="component" value="Unassembled WGS sequence"/>
</dbReference>
<organism evidence="10 11">
    <name type="scientific">Paeniclostridium hominis</name>
    <dbReference type="NCBI Taxonomy" id="2764329"/>
    <lineage>
        <taxon>Bacteria</taxon>
        <taxon>Bacillati</taxon>
        <taxon>Bacillota</taxon>
        <taxon>Clostridia</taxon>
        <taxon>Peptostreptococcales</taxon>
        <taxon>Peptostreptococcaceae</taxon>
        <taxon>Paeniclostridium</taxon>
    </lineage>
</organism>